<keyword evidence="3" id="KW-1185">Reference proteome</keyword>
<dbReference type="InterPro" id="IPR025161">
    <property type="entry name" value="IS402-like_dom"/>
</dbReference>
<dbReference type="AlphaFoldDB" id="A0A7K0CTX0"/>
<organism evidence="2 3">
    <name type="scientific">Streptomyces smaragdinus</name>
    <dbReference type="NCBI Taxonomy" id="2585196"/>
    <lineage>
        <taxon>Bacteria</taxon>
        <taxon>Bacillati</taxon>
        <taxon>Actinomycetota</taxon>
        <taxon>Actinomycetes</taxon>
        <taxon>Kitasatosporales</taxon>
        <taxon>Streptomycetaceae</taxon>
        <taxon>Streptomyces</taxon>
    </lineage>
</organism>
<dbReference type="EMBL" id="WEGJ01000087">
    <property type="protein sequence ID" value="MQY16910.1"/>
    <property type="molecule type" value="Genomic_DNA"/>
</dbReference>
<sequence length="76" mass="8820">MAVSRPYPNDLSDARWARIEPVLTSWRAKRWKMTPPIGRPPEHDLREILNAILWIDRTGAQWRSSTVPQTRPAKSS</sequence>
<proteinExistence type="predicted"/>
<evidence type="ECO:0000259" key="1">
    <source>
        <dbReference type="Pfam" id="PF13340"/>
    </source>
</evidence>
<dbReference type="PANTHER" id="PTHR30007:SF0">
    <property type="entry name" value="TRANSPOSASE"/>
    <property type="match status" value="1"/>
</dbReference>
<name>A0A7K0CTX0_9ACTN</name>
<evidence type="ECO:0000313" key="3">
    <source>
        <dbReference type="Proteomes" id="UP000466345"/>
    </source>
</evidence>
<dbReference type="PANTHER" id="PTHR30007">
    <property type="entry name" value="PHP DOMAIN PROTEIN"/>
    <property type="match status" value="1"/>
</dbReference>
<accession>A0A7K0CTX0</accession>
<protein>
    <recommendedName>
        <fullName evidence="1">Insertion element IS402-like domain-containing protein</fullName>
    </recommendedName>
</protein>
<dbReference type="Pfam" id="PF13340">
    <property type="entry name" value="DUF4096"/>
    <property type="match status" value="1"/>
</dbReference>
<reference evidence="2 3" key="1">
    <citation type="submission" date="2019-10" db="EMBL/GenBank/DDBJ databases">
        <title>Streptomyces smaragdinus sp. nov. and Streptomyces fabii sp. nov., isolated from the gut of fungus growing-termite Macrotermes natalensis.</title>
        <authorList>
            <person name="Schwitalla J."/>
            <person name="Benndorf R."/>
            <person name="Martin K."/>
            <person name="De Beer W."/>
            <person name="Kaster A.-K."/>
            <person name="Vollmers J."/>
            <person name="Poulsen M."/>
            <person name="Beemelmanns C."/>
        </authorList>
    </citation>
    <scope>NUCLEOTIDE SEQUENCE [LARGE SCALE GENOMIC DNA]</scope>
    <source>
        <strain evidence="2 3">RB5</strain>
    </source>
</reference>
<feature type="domain" description="Insertion element IS402-like" evidence="1">
    <location>
        <begin position="11"/>
        <end position="64"/>
    </location>
</feature>
<gene>
    <name evidence="2" type="ORF">SRB5_71130</name>
</gene>
<comment type="caution">
    <text evidence="2">The sequence shown here is derived from an EMBL/GenBank/DDBJ whole genome shotgun (WGS) entry which is preliminary data.</text>
</comment>
<dbReference type="OrthoDB" id="3542657at2"/>
<dbReference type="Proteomes" id="UP000466345">
    <property type="component" value="Unassembled WGS sequence"/>
</dbReference>
<evidence type="ECO:0000313" key="2">
    <source>
        <dbReference type="EMBL" id="MQY16910.1"/>
    </source>
</evidence>